<dbReference type="PROSITE" id="PS50949">
    <property type="entry name" value="HTH_GNTR"/>
    <property type="match status" value="1"/>
</dbReference>
<dbReference type="InterPro" id="IPR011711">
    <property type="entry name" value="GntR_C"/>
</dbReference>
<name>A0A0D6PKV9_9PROT</name>
<keyword evidence="3" id="KW-0804">Transcription</keyword>
<protein>
    <submittedName>
        <fullName evidence="5">Transcriptional regulator</fullName>
    </submittedName>
</protein>
<dbReference type="Gene3D" id="1.20.120.530">
    <property type="entry name" value="GntR ligand-binding domain-like"/>
    <property type="match status" value="1"/>
</dbReference>
<dbReference type="EMBL" id="BANC01000090">
    <property type="protein sequence ID" value="GAN81389.1"/>
    <property type="molecule type" value="Genomic_DNA"/>
</dbReference>
<dbReference type="InterPro" id="IPR036390">
    <property type="entry name" value="WH_DNA-bd_sf"/>
</dbReference>
<dbReference type="InterPro" id="IPR008920">
    <property type="entry name" value="TF_FadR/GntR_C"/>
</dbReference>
<proteinExistence type="predicted"/>
<dbReference type="InterPro" id="IPR036388">
    <property type="entry name" value="WH-like_DNA-bd_sf"/>
</dbReference>
<organism evidence="5 6">
    <name type="scientific">Acidocella aminolytica 101 = DSM 11237</name>
    <dbReference type="NCBI Taxonomy" id="1120923"/>
    <lineage>
        <taxon>Bacteria</taxon>
        <taxon>Pseudomonadati</taxon>
        <taxon>Pseudomonadota</taxon>
        <taxon>Alphaproteobacteria</taxon>
        <taxon>Acetobacterales</taxon>
        <taxon>Acidocellaceae</taxon>
        <taxon>Acidocella</taxon>
    </lineage>
</organism>
<dbReference type="STRING" id="1120923.SAMN02746095_02845"/>
<dbReference type="InterPro" id="IPR000524">
    <property type="entry name" value="Tscrpt_reg_HTH_GntR"/>
</dbReference>
<dbReference type="PANTHER" id="PTHR43537:SF18">
    <property type="entry name" value="L-LACTATE DEHYDROGENASE OPERON REGULATORY PROTEIN-RELATED"/>
    <property type="match status" value="1"/>
</dbReference>
<gene>
    <name evidence="5" type="ORF">Aam_092_010</name>
</gene>
<sequence>MVQAQLPARLEALIRETGLRPGERLPAERVLAARLGVSRASLREALHGLAQTGRIASKRGSGHFLQATTLDTAPAPLAGLMRQNPSYWQDVMEIRRVLEAEAAYYAAMRATEADKAKLAAQSEAITRAHEAGDPQADARADATLHLLIAEASHNLVLLHMMRGLFDLLAASISHSLEKLYTRPPTFRTLARQHKALIEAILTGQPDQARRAALLHLDFVAATLRRVEDDEARLLRISSPQFQTEGDTP</sequence>
<keyword evidence="2" id="KW-0238">DNA-binding</keyword>
<dbReference type="SMART" id="SM00345">
    <property type="entry name" value="HTH_GNTR"/>
    <property type="match status" value="1"/>
</dbReference>
<keyword evidence="6" id="KW-1185">Reference proteome</keyword>
<dbReference type="CDD" id="cd07377">
    <property type="entry name" value="WHTH_GntR"/>
    <property type="match status" value="1"/>
</dbReference>
<dbReference type="GO" id="GO:0003700">
    <property type="term" value="F:DNA-binding transcription factor activity"/>
    <property type="evidence" value="ECO:0007669"/>
    <property type="project" value="InterPro"/>
</dbReference>
<keyword evidence="1" id="KW-0805">Transcription regulation</keyword>
<dbReference type="Proteomes" id="UP000032668">
    <property type="component" value="Unassembled WGS sequence"/>
</dbReference>
<evidence type="ECO:0000313" key="5">
    <source>
        <dbReference type="EMBL" id="GAN81389.1"/>
    </source>
</evidence>
<evidence type="ECO:0000313" key="6">
    <source>
        <dbReference type="Proteomes" id="UP000032668"/>
    </source>
</evidence>
<dbReference type="Pfam" id="PF07729">
    <property type="entry name" value="FCD"/>
    <property type="match status" value="1"/>
</dbReference>
<evidence type="ECO:0000256" key="2">
    <source>
        <dbReference type="ARBA" id="ARBA00023125"/>
    </source>
</evidence>
<feature type="domain" description="HTH gntR-type" evidence="4">
    <location>
        <begin position="1"/>
        <end position="68"/>
    </location>
</feature>
<dbReference type="Pfam" id="PF00392">
    <property type="entry name" value="GntR"/>
    <property type="match status" value="1"/>
</dbReference>
<dbReference type="OrthoDB" id="7347280at2"/>
<dbReference type="GO" id="GO:0003677">
    <property type="term" value="F:DNA binding"/>
    <property type="evidence" value="ECO:0007669"/>
    <property type="project" value="UniProtKB-KW"/>
</dbReference>
<dbReference type="SUPFAM" id="SSF48008">
    <property type="entry name" value="GntR ligand-binding domain-like"/>
    <property type="match status" value="1"/>
</dbReference>
<evidence type="ECO:0000259" key="4">
    <source>
        <dbReference type="PROSITE" id="PS50949"/>
    </source>
</evidence>
<dbReference type="AlphaFoldDB" id="A0A0D6PKV9"/>
<comment type="caution">
    <text evidence="5">The sequence shown here is derived from an EMBL/GenBank/DDBJ whole genome shotgun (WGS) entry which is preliminary data.</text>
</comment>
<dbReference type="PRINTS" id="PR00035">
    <property type="entry name" value="HTHGNTR"/>
</dbReference>
<dbReference type="Gene3D" id="1.10.10.10">
    <property type="entry name" value="Winged helix-like DNA-binding domain superfamily/Winged helix DNA-binding domain"/>
    <property type="match status" value="1"/>
</dbReference>
<evidence type="ECO:0000256" key="1">
    <source>
        <dbReference type="ARBA" id="ARBA00023015"/>
    </source>
</evidence>
<dbReference type="RefSeq" id="WP_048879777.1">
    <property type="nucleotide sequence ID" value="NZ_BANC01000090.1"/>
</dbReference>
<accession>A0A0D6PKV9</accession>
<evidence type="ECO:0000256" key="3">
    <source>
        <dbReference type="ARBA" id="ARBA00023163"/>
    </source>
</evidence>
<reference evidence="5 6" key="1">
    <citation type="submission" date="2012-11" db="EMBL/GenBank/DDBJ databases">
        <title>Whole genome sequence of Acidocella aminolytica 101 = DSM 11237.</title>
        <authorList>
            <person name="Azuma Y."/>
            <person name="Higashiura N."/>
            <person name="Hirakawa H."/>
            <person name="Matsushita K."/>
        </authorList>
    </citation>
    <scope>NUCLEOTIDE SEQUENCE [LARGE SCALE GENOMIC DNA]</scope>
    <source>
        <strain evidence="6">101 / DSM 11237</strain>
    </source>
</reference>
<dbReference type="SUPFAM" id="SSF46785">
    <property type="entry name" value="Winged helix' DNA-binding domain"/>
    <property type="match status" value="1"/>
</dbReference>
<dbReference type="SMART" id="SM00895">
    <property type="entry name" value="FCD"/>
    <property type="match status" value="1"/>
</dbReference>
<dbReference type="PANTHER" id="PTHR43537">
    <property type="entry name" value="TRANSCRIPTIONAL REGULATOR, GNTR FAMILY"/>
    <property type="match status" value="1"/>
</dbReference>